<feature type="signal peptide" evidence="2">
    <location>
        <begin position="1"/>
        <end position="26"/>
    </location>
</feature>
<evidence type="ECO:0000313" key="3">
    <source>
        <dbReference type="EMBL" id="QEA16740.1"/>
    </source>
</evidence>
<dbReference type="SUPFAM" id="SSF111384">
    <property type="entry name" value="OmpH-like"/>
    <property type="match status" value="1"/>
</dbReference>
<sequence>MMKLIRNSALVAAISLAALSANPALAQKNKDKNKDQEAAAAPAAAPVSNVVQGIAVANLQAAIANADAFRIAQQQRPVTYKPQLDQAQARGNALEAQIKPMIDRFNAARQGTLTPALQTQLQGQARAIQELQEKGKQEIQQILLPVALSEAFVNEQLEEKLDQAVQKAMEKSKVSLLLQPGAVVARANAYDLTDEIVTELNALLPTAQLVPPQGWEPREIREARAQQAAQQGAARPAAAPAPAAAAPAKPAGPQPEGR</sequence>
<accession>A0A5B8S5P7</accession>
<dbReference type="Proteomes" id="UP000321172">
    <property type="component" value="Chromosome"/>
</dbReference>
<dbReference type="InterPro" id="IPR024930">
    <property type="entry name" value="Skp_dom_sf"/>
</dbReference>
<proteinExistence type="predicted"/>
<dbReference type="InterPro" id="IPR005632">
    <property type="entry name" value="Chaperone_Skp"/>
</dbReference>
<feature type="compositionally biased region" description="Low complexity" evidence="1">
    <location>
        <begin position="225"/>
        <end position="258"/>
    </location>
</feature>
<dbReference type="GO" id="GO:0051082">
    <property type="term" value="F:unfolded protein binding"/>
    <property type="evidence" value="ECO:0007669"/>
    <property type="project" value="InterPro"/>
</dbReference>
<dbReference type="EMBL" id="CP042345">
    <property type="protein sequence ID" value="QEA16740.1"/>
    <property type="molecule type" value="Genomic_DNA"/>
</dbReference>
<gene>
    <name evidence="3" type="ORF">FRF71_11700</name>
</gene>
<evidence type="ECO:0000256" key="2">
    <source>
        <dbReference type="SAM" id="SignalP"/>
    </source>
</evidence>
<dbReference type="Pfam" id="PF03938">
    <property type="entry name" value="OmpH"/>
    <property type="match status" value="1"/>
</dbReference>
<feature type="region of interest" description="Disordered" evidence="1">
    <location>
        <begin position="213"/>
        <end position="258"/>
    </location>
</feature>
<evidence type="ECO:0000256" key="1">
    <source>
        <dbReference type="SAM" id="MobiDB-lite"/>
    </source>
</evidence>
<dbReference type="OrthoDB" id="7427936at2"/>
<keyword evidence="2" id="KW-0732">Signal</keyword>
<protein>
    <submittedName>
        <fullName evidence="3">OmpH family outer membrane protein</fullName>
    </submittedName>
</protein>
<organism evidence="3 4">
    <name type="scientific">Novosphingobium ginsenosidimutans</name>
    <dbReference type="NCBI Taxonomy" id="1176536"/>
    <lineage>
        <taxon>Bacteria</taxon>
        <taxon>Pseudomonadati</taxon>
        <taxon>Pseudomonadota</taxon>
        <taxon>Alphaproteobacteria</taxon>
        <taxon>Sphingomonadales</taxon>
        <taxon>Sphingomonadaceae</taxon>
        <taxon>Novosphingobium</taxon>
    </lineage>
</organism>
<name>A0A5B8S5P7_9SPHN</name>
<reference evidence="3 4" key="1">
    <citation type="journal article" date="2013" name="J. Microbiol. Biotechnol.">
        <title>Novosphingobium ginsenosidimutans sp. nov., with the ability to convert ginsenoside.</title>
        <authorList>
            <person name="Kim J.K."/>
            <person name="He D."/>
            <person name="Liu Q.M."/>
            <person name="Park H.Y."/>
            <person name="Jung M.S."/>
            <person name="Yoon M.H."/>
            <person name="Kim S.C."/>
            <person name="Im W.T."/>
        </authorList>
    </citation>
    <scope>NUCLEOTIDE SEQUENCE [LARGE SCALE GENOMIC DNA]</scope>
    <source>
        <strain evidence="3 4">FW-6</strain>
    </source>
</reference>
<dbReference type="AlphaFoldDB" id="A0A5B8S5P7"/>
<evidence type="ECO:0000313" key="4">
    <source>
        <dbReference type="Proteomes" id="UP000321172"/>
    </source>
</evidence>
<dbReference type="KEGG" id="ngf:FRF71_11700"/>
<dbReference type="Gene3D" id="3.30.910.20">
    <property type="entry name" value="Skp domain"/>
    <property type="match status" value="1"/>
</dbReference>
<keyword evidence="4" id="KW-1185">Reference proteome</keyword>
<dbReference type="SMART" id="SM00935">
    <property type="entry name" value="OmpH"/>
    <property type="match status" value="1"/>
</dbReference>
<feature type="chain" id="PRO_5022673718" evidence="2">
    <location>
        <begin position="27"/>
        <end position="258"/>
    </location>
</feature>